<dbReference type="EMBL" id="JANEYF010001460">
    <property type="protein sequence ID" value="KAJ8963900.1"/>
    <property type="molecule type" value="Genomic_DNA"/>
</dbReference>
<gene>
    <name evidence="4" type="ORF">NQ314_005291</name>
</gene>
<comment type="caution">
    <text evidence="4">The sequence shown here is derived from an EMBL/GenBank/DDBJ whole genome shotgun (WGS) entry which is preliminary data.</text>
</comment>
<evidence type="ECO:0000256" key="2">
    <source>
        <dbReference type="ARBA" id="ARBA00022723"/>
    </source>
</evidence>
<keyword evidence="2" id="KW-0479">Metal-binding</keyword>
<dbReference type="PANTHER" id="PTHR23080">
    <property type="entry name" value="THAP DOMAIN PROTEIN"/>
    <property type="match status" value="1"/>
</dbReference>
<protein>
    <recommendedName>
        <fullName evidence="3">DDE Tnp4 domain-containing protein</fullName>
    </recommendedName>
</protein>
<name>A0AAV8ZK88_9CUCU</name>
<comment type="cofactor">
    <cofactor evidence="1">
        <name>a divalent metal cation</name>
        <dbReference type="ChEBI" id="CHEBI:60240"/>
    </cofactor>
</comment>
<dbReference type="AlphaFoldDB" id="A0AAV8ZK88"/>
<sequence length="222" mass="25048">MAEYTKKLIFWPPKSSIQRNLPIPFRMLFSGVQSIVDCLEIEVQKPTSALHQALTWSDYKKCNTVKYLISATPDGFINFISCGYVGRVSDVALLEDCGYLNVLPENSVVMADRGFKQIEPLLNAKNCTLVRPPSVTSDKLMTEDEVAFTKRIASVRIHIERVIKRIRDFKLLSPHATVNFFVTLPSLIMYLDTDFSEKGHFVSITESSVIPSGEAAITPYFF</sequence>
<evidence type="ECO:0000256" key="1">
    <source>
        <dbReference type="ARBA" id="ARBA00001968"/>
    </source>
</evidence>
<proteinExistence type="predicted"/>
<dbReference type="GO" id="GO:0046872">
    <property type="term" value="F:metal ion binding"/>
    <property type="evidence" value="ECO:0007669"/>
    <property type="project" value="UniProtKB-KW"/>
</dbReference>
<accession>A0AAV8ZK88</accession>
<evidence type="ECO:0000313" key="5">
    <source>
        <dbReference type="Proteomes" id="UP001162156"/>
    </source>
</evidence>
<dbReference type="Pfam" id="PF13359">
    <property type="entry name" value="DDE_Tnp_4"/>
    <property type="match status" value="1"/>
</dbReference>
<feature type="domain" description="DDE Tnp4" evidence="3">
    <location>
        <begin position="36"/>
        <end position="173"/>
    </location>
</feature>
<keyword evidence="5" id="KW-1185">Reference proteome</keyword>
<dbReference type="InterPro" id="IPR027806">
    <property type="entry name" value="HARBI1_dom"/>
</dbReference>
<dbReference type="Proteomes" id="UP001162156">
    <property type="component" value="Unassembled WGS sequence"/>
</dbReference>
<reference evidence="4" key="1">
    <citation type="journal article" date="2023" name="Insect Mol. Biol.">
        <title>Genome sequencing provides insights into the evolution of gene families encoding plant cell wall-degrading enzymes in longhorned beetles.</title>
        <authorList>
            <person name="Shin N.R."/>
            <person name="Okamura Y."/>
            <person name="Kirsch R."/>
            <person name="Pauchet Y."/>
        </authorList>
    </citation>
    <scope>NUCLEOTIDE SEQUENCE</scope>
    <source>
        <strain evidence="4">RBIC_L_NR</strain>
    </source>
</reference>
<organism evidence="4 5">
    <name type="scientific">Rhamnusium bicolor</name>
    <dbReference type="NCBI Taxonomy" id="1586634"/>
    <lineage>
        <taxon>Eukaryota</taxon>
        <taxon>Metazoa</taxon>
        <taxon>Ecdysozoa</taxon>
        <taxon>Arthropoda</taxon>
        <taxon>Hexapoda</taxon>
        <taxon>Insecta</taxon>
        <taxon>Pterygota</taxon>
        <taxon>Neoptera</taxon>
        <taxon>Endopterygota</taxon>
        <taxon>Coleoptera</taxon>
        <taxon>Polyphaga</taxon>
        <taxon>Cucujiformia</taxon>
        <taxon>Chrysomeloidea</taxon>
        <taxon>Cerambycidae</taxon>
        <taxon>Lepturinae</taxon>
        <taxon>Rhagiini</taxon>
        <taxon>Rhamnusium</taxon>
    </lineage>
</organism>
<evidence type="ECO:0000259" key="3">
    <source>
        <dbReference type="Pfam" id="PF13359"/>
    </source>
</evidence>
<dbReference type="PANTHER" id="PTHR23080:SF144">
    <property type="entry name" value="SPINDLE AND KINETOCHORE ASSOCIATED COMPLEX SUBUNIT 3"/>
    <property type="match status" value="1"/>
</dbReference>
<evidence type="ECO:0000313" key="4">
    <source>
        <dbReference type="EMBL" id="KAJ8963900.1"/>
    </source>
</evidence>